<organism evidence="1 2">
    <name type="scientific">Aeromicrobium senzhongii</name>
    <dbReference type="NCBI Taxonomy" id="2663859"/>
    <lineage>
        <taxon>Bacteria</taxon>
        <taxon>Bacillati</taxon>
        <taxon>Actinomycetota</taxon>
        <taxon>Actinomycetes</taxon>
        <taxon>Propionibacteriales</taxon>
        <taxon>Nocardioidaceae</taxon>
        <taxon>Aeromicrobium</taxon>
    </lineage>
</organism>
<protein>
    <submittedName>
        <fullName evidence="1">Uncharacterized protein</fullName>
    </submittedName>
</protein>
<sequence length="54" mass="5743">MGDPGRPGSRSERRFGAARVVEVALPPGLDEGTSLMITAPRYDGLEVTPAQWAC</sequence>
<gene>
    <name evidence="1" type="ORF">IBG24_11655</name>
</gene>
<comment type="caution">
    <text evidence="1">The sequence shown here is derived from an EMBL/GenBank/DDBJ whole genome shotgun (WGS) entry which is preliminary data.</text>
</comment>
<evidence type="ECO:0000313" key="2">
    <source>
        <dbReference type="Proteomes" id="UP000620591"/>
    </source>
</evidence>
<reference evidence="2" key="1">
    <citation type="submission" date="2022-11" db="EMBL/GenBank/DDBJ databases">
        <title>Novel species in genus Aeromicrobium.</title>
        <authorList>
            <person name="Zhang G."/>
        </authorList>
    </citation>
    <scope>NUCLEOTIDE SEQUENCE [LARGE SCALE GENOMIC DNA]</scope>
    <source>
        <strain evidence="2">zg-636</strain>
    </source>
</reference>
<dbReference type="Proteomes" id="UP000620591">
    <property type="component" value="Unassembled WGS sequence"/>
</dbReference>
<evidence type="ECO:0000313" key="1">
    <source>
        <dbReference type="EMBL" id="MBC9226975.1"/>
    </source>
</evidence>
<dbReference type="RefSeq" id="WP_187769674.1">
    <property type="nucleotide sequence ID" value="NZ_JACTVM010000003.1"/>
</dbReference>
<dbReference type="EMBL" id="JACTVM010000003">
    <property type="protein sequence ID" value="MBC9226975.1"/>
    <property type="molecule type" value="Genomic_DNA"/>
</dbReference>
<name>A0A8I0K389_9ACTN</name>
<dbReference type="AlphaFoldDB" id="A0A8I0K389"/>
<accession>A0A8I0K389</accession>
<proteinExistence type="predicted"/>